<sequence length="1462" mass="152309">MLMKMISTILMYVKKGRCNLSFFIPILLVLILNFLFPASTFAQIPGFIVQKATNAGEKVLDPNTDGYVSKTTSGFISNDVGATYSEIPYRLFPQVLTEPHSDLKTGGSTNFTDLMKDPWYAYFDGNNFMFRVRVGNNSSASKGFSVLIDANNTFAGTGTNPGFEYEVLLATNFDVGIINLANNTTIYTASHLTNSQRSVALSATNSNADYFIDFFVPVSGFNGAITAATPLRLSGISVTSAQSGITGTVADIGGLNDLNYIDRNQAWSAVINSFPATSLNNILTSGFSAGATSVPAVNGPIRAGGTSISGLSTEAEGTVITVFNNDVSIGTTTVSSTGTWTLTNIASSALVAGNSITATALATSKTPSTVSNSVIVSTVLVNCTTTAPIITAFGQNEKNITGTTIYPGATIKVYRDGVYFGSTTSATTVTSGTYSWTFTPAGQGNNLFSYGTSGGGSAVGVNYATLSATVIPTSSCESPSSNLFFLPGATASTPNANTTAQPVITTSLVCATTTTLSGTAEAGALIYLYRNGIPVNGYPTTISTAAVPVAGASLTHSTTATATGSWSINLTSMGFTVGDKFTVRAKTPVSPYTATSFPSSFKGMSPVSAELIVGYCATSTAPVIVGTYCTTTSITSVSGTSTEAFGTSINIYKTGTATAIATATVNSASTWTATIPAGTLTVNSQFYASATATNKNVSASSATVTVTSQTPTTSLVIATPIKEGNGSNGTVTGTASANATVYVYIDGSLLGTTLASANGSWSLTNLSSLELYTGGLITATVKTTGLCESAQVTGGYVQCNTAPAVITASFTSAVSNICNESQVSASISNSENGIYYQLTLDNVNTGNPVVGTGGAITLISGLIKANGTLRIVARKNYSAYCETIQATTPVTVNGTVPAKPVISFSPNPICYNSTATITISSSLVAGDKYQLKKDGVLVGSEITYNSAPFTFTTDVITGTAVYAVVHKNTAGCTSTSDAVIITPQGPANNRSVTVNKNSACVNETVTISVATEYGAATPYTYAILQNGTQLTTFVGDGSVKTFTTAALANGTYTYTVRVTSSTCTVTLAQSQTVVVGQTVTTALVGATQQACYSTTLSGNQPTYGTGTWTVITMPAGAATPVFANVNQHNTLVAGLTSGTYTFRWTIAQTCNGTTSSNFKDLIVNANCATTYNVNSPYFVNGYDNLDVLAFAYDTEGFKPAVTNFTLTSGALPAGVSLNAITGEIFVSNSSTLSKIGIYTYRVTITATDALNNTTINIPVTLFFYPAASQTSMDNNPYTVLPVELLYFRAKQINGEVNLVWATATETENQGFEIERSQDGKIFKKIGQVAGAGTSLELQKYTFRDRTVLSGTVYYRLKQVDFIGTYTYSAVAALKADGNNQPKLLAYPNPTKGKITLVLQTPTSEKYNLEIRDLAGKLVLTEKAIFSNQTDELVLNLQHLPAGTYLVSARSEASVLVTRIIKN</sequence>
<evidence type="ECO:0000313" key="2">
    <source>
        <dbReference type="EMBL" id="KAA5544970.1"/>
    </source>
</evidence>
<dbReference type="EMBL" id="VWSF01000009">
    <property type="protein sequence ID" value="KAA5544970.1"/>
    <property type="molecule type" value="Genomic_DNA"/>
</dbReference>
<dbReference type="Pfam" id="PF18962">
    <property type="entry name" value="Por_Secre_tail"/>
    <property type="match status" value="1"/>
</dbReference>
<dbReference type="Gene3D" id="2.60.40.10">
    <property type="entry name" value="Immunoglobulins"/>
    <property type="match status" value="2"/>
</dbReference>
<reference evidence="2 3" key="1">
    <citation type="submission" date="2019-09" db="EMBL/GenBank/DDBJ databases">
        <title>Genome sequence and assembly of Adhaeribacter sp.</title>
        <authorList>
            <person name="Chhetri G."/>
        </authorList>
    </citation>
    <scope>NUCLEOTIDE SEQUENCE [LARGE SCALE GENOMIC DNA]</scope>
    <source>
        <strain evidence="2 3">DK36</strain>
    </source>
</reference>
<evidence type="ECO:0000259" key="1">
    <source>
        <dbReference type="Pfam" id="PF18962"/>
    </source>
</evidence>
<evidence type="ECO:0000313" key="3">
    <source>
        <dbReference type="Proteomes" id="UP000323426"/>
    </source>
</evidence>
<keyword evidence="3" id="KW-1185">Reference proteome</keyword>
<gene>
    <name evidence="2" type="ORF">F0145_12995</name>
</gene>
<proteinExistence type="predicted"/>
<name>A0A5M6DF04_9BACT</name>
<dbReference type="InterPro" id="IPR026444">
    <property type="entry name" value="Secre_tail"/>
</dbReference>
<dbReference type="NCBIfam" id="TIGR04183">
    <property type="entry name" value="Por_Secre_tail"/>
    <property type="match status" value="1"/>
</dbReference>
<dbReference type="InterPro" id="IPR013783">
    <property type="entry name" value="Ig-like_fold"/>
</dbReference>
<comment type="caution">
    <text evidence="2">The sequence shown here is derived from an EMBL/GenBank/DDBJ whole genome shotgun (WGS) entry which is preliminary data.</text>
</comment>
<organism evidence="2 3">
    <name type="scientific">Adhaeribacter rhizoryzae</name>
    <dbReference type="NCBI Taxonomy" id="2607907"/>
    <lineage>
        <taxon>Bacteria</taxon>
        <taxon>Pseudomonadati</taxon>
        <taxon>Bacteroidota</taxon>
        <taxon>Cytophagia</taxon>
        <taxon>Cytophagales</taxon>
        <taxon>Hymenobacteraceae</taxon>
        <taxon>Adhaeribacter</taxon>
    </lineage>
</organism>
<feature type="domain" description="Secretion system C-terminal sorting" evidence="1">
    <location>
        <begin position="1386"/>
        <end position="1460"/>
    </location>
</feature>
<accession>A0A5M6DF04</accession>
<dbReference type="Proteomes" id="UP000323426">
    <property type="component" value="Unassembled WGS sequence"/>
</dbReference>
<protein>
    <submittedName>
        <fullName evidence="2">T9SS type A sorting domain-containing protein</fullName>
    </submittedName>
</protein>